<protein>
    <submittedName>
        <fullName evidence="2">Uncharacterized protein</fullName>
    </submittedName>
</protein>
<accession>A0ABV8TZA9</accession>
<evidence type="ECO:0000256" key="1">
    <source>
        <dbReference type="SAM" id="Phobius"/>
    </source>
</evidence>
<dbReference type="Proteomes" id="UP001595823">
    <property type="component" value="Unassembled WGS sequence"/>
</dbReference>
<sequence length="51" mass="5279">MDTEQNEAPAKNRYVAALIIVAVGAVLAGVATLGWEMQKSADEESSISSVG</sequence>
<reference evidence="3" key="1">
    <citation type="journal article" date="2019" name="Int. J. Syst. Evol. Microbiol.">
        <title>The Global Catalogue of Microorganisms (GCM) 10K type strain sequencing project: providing services to taxonomists for standard genome sequencing and annotation.</title>
        <authorList>
            <consortium name="The Broad Institute Genomics Platform"/>
            <consortium name="The Broad Institute Genome Sequencing Center for Infectious Disease"/>
            <person name="Wu L."/>
            <person name="Ma J."/>
        </authorList>
    </citation>
    <scope>NUCLEOTIDE SEQUENCE [LARGE SCALE GENOMIC DNA]</scope>
    <source>
        <strain evidence="3">IBRC-M 10908</strain>
    </source>
</reference>
<gene>
    <name evidence="2" type="ORF">ACFPET_11170</name>
</gene>
<evidence type="ECO:0000313" key="3">
    <source>
        <dbReference type="Proteomes" id="UP001595823"/>
    </source>
</evidence>
<evidence type="ECO:0000313" key="2">
    <source>
        <dbReference type="EMBL" id="MFC4335762.1"/>
    </source>
</evidence>
<keyword evidence="1" id="KW-0472">Membrane</keyword>
<name>A0ABV8TZA9_9ACTN</name>
<keyword evidence="1" id="KW-1133">Transmembrane helix</keyword>
<organism evidence="2 3">
    <name type="scientific">Salininema proteolyticum</name>
    <dbReference type="NCBI Taxonomy" id="1607685"/>
    <lineage>
        <taxon>Bacteria</taxon>
        <taxon>Bacillati</taxon>
        <taxon>Actinomycetota</taxon>
        <taxon>Actinomycetes</taxon>
        <taxon>Glycomycetales</taxon>
        <taxon>Glycomycetaceae</taxon>
        <taxon>Salininema</taxon>
    </lineage>
</organism>
<dbReference type="EMBL" id="JBHSDK010000015">
    <property type="protein sequence ID" value="MFC4335762.1"/>
    <property type="molecule type" value="Genomic_DNA"/>
</dbReference>
<keyword evidence="3" id="KW-1185">Reference proteome</keyword>
<dbReference type="RefSeq" id="WP_380620942.1">
    <property type="nucleotide sequence ID" value="NZ_JBHSDK010000015.1"/>
</dbReference>
<proteinExistence type="predicted"/>
<comment type="caution">
    <text evidence="2">The sequence shown here is derived from an EMBL/GenBank/DDBJ whole genome shotgun (WGS) entry which is preliminary data.</text>
</comment>
<feature type="transmembrane region" description="Helical" evidence="1">
    <location>
        <begin position="14"/>
        <end position="35"/>
    </location>
</feature>
<keyword evidence="1" id="KW-0812">Transmembrane</keyword>